<reference evidence="4" key="2">
    <citation type="journal article" date="2018" name="BMC Genomics">
        <title>Genomic insights into host adaptation between the wheat stripe rust pathogen (Puccinia striiformis f. sp. tritici) and the barley stripe rust pathogen (Puccinia striiformis f. sp. hordei).</title>
        <authorList>
            <person name="Xia C."/>
            <person name="Wang M."/>
            <person name="Yin C."/>
            <person name="Cornejo O.E."/>
            <person name="Hulbert S.H."/>
            <person name="Chen X."/>
        </authorList>
    </citation>
    <scope>NUCLEOTIDE SEQUENCE [LARGE SCALE GENOMIC DNA]</scope>
    <source>
        <strain evidence="4">93TX-2</strain>
    </source>
</reference>
<protein>
    <submittedName>
        <fullName evidence="3">Uncharacterized protein</fullName>
    </submittedName>
</protein>
<feature type="chain" id="PRO_5044579629" evidence="2">
    <location>
        <begin position="21"/>
        <end position="298"/>
    </location>
</feature>
<dbReference type="VEuPathDB" id="FungiDB:PSTT_00929"/>
<dbReference type="VEuPathDB" id="FungiDB:PSHT_07952"/>
<dbReference type="OrthoDB" id="2564904at2759"/>
<evidence type="ECO:0000256" key="2">
    <source>
        <dbReference type="SAM" id="SignalP"/>
    </source>
</evidence>
<evidence type="ECO:0000313" key="3">
    <source>
        <dbReference type="EMBL" id="POW12820.1"/>
    </source>
</evidence>
<comment type="caution">
    <text evidence="3">The sequence shown here is derived from an EMBL/GenBank/DDBJ whole genome shotgun (WGS) entry which is preliminary data.</text>
</comment>
<evidence type="ECO:0000313" key="4">
    <source>
        <dbReference type="Proteomes" id="UP000238274"/>
    </source>
</evidence>
<dbReference type="Proteomes" id="UP000238274">
    <property type="component" value="Unassembled WGS sequence"/>
</dbReference>
<dbReference type="EMBL" id="PKSM01000101">
    <property type="protein sequence ID" value="POW12820.1"/>
    <property type="molecule type" value="Genomic_DNA"/>
</dbReference>
<accession>A0A2S4VTS5</accession>
<keyword evidence="2" id="KW-0732">Signal</keyword>
<name>A0A2S4VTS5_9BASI</name>
<feature type="region of interest" description="Disordered" evidence="1">
    <location>
        <begin position="255"/>
        <end position="298"/>
    </location>
</feature>
<dbReference type="AlphaFoldDB" id="A0A2S4VTS5"/>
<gene>
    <name evidence="3" type="ORF">PSHT_07952</name>
</gene>
<proteinExistence type="predicted"/>
<organism evidence="3 4">
    <name type="scientific">Puccinia striiformis</name>
    <dbReference type="NCBI Taxonomy" id="27350"/>
    <lineage>
        <taxon>Eukaryota</taxon>
        <taxon>Fungi</taxon>
        <taxon>Dikarya</taxon>
        <taxon>Basidiomycota</taxon>
        <taxon>Pucciniomycotina</taxon>
        <taxon>Pucciniomycetes</taxon>
        <taxon>Pucciniales</taxon>
        <taxon>Pucciniaceae</taxon>
        <taxon>Puccinia</taxon>
    </lineage>
</organism>
<keyword evidence="4" id="KW-1185">Reference proteome</keyword>
<reference evidence="4" key="3">
    <citation type="journal article" date="2018" name="Mol. Plant Microbe Interact.">
        <title>Genome sequence resources for the wheat stripe rust pathogen (Puccinia striiformis f. sp. tritici) and the barley stripe rust pathogen (Puccinia striiformis f. sp. hordei).</title>
        <authorList>
            <person name="Xia C."/>
            <person name="Wang M."/>
            <person name="Yin C."/>
            <person name="Cornejo O.E."/>
            <person name="Hulbert S.H."/>
            <person name="Chen X."/>
        </authorList>
    </citation>
    <scope>NUCLEOTIDE SEQUENCE [LARGE SCALE GENOMIC DNA]</scope>
    <source>
        <strain evidence="4">93TX-2</strain>
    </source>
</reference>
<feature type="signal peptide" evidence="2">
    <location>
        <begin position="1"/>
        <end position="20"/>
    </location>
</feature>
<evidence type="ECO:0000256" key="1">
    <source>
        <dbReference type="SAM" id="MobiDB-lite"/>
    </source>
</evidence>
<reference evidence="3 4" key="1">
    <citation type="submission" date="2017-12" db="EMBL/GenBank/DDBJ databases">
        <title>Gene loss provides genomic basis for host adaptation in cereal stripe rust fungi.</title>
        <authorList>
            <person name="Xia C."/>
        </authorList>
    </citation>
    <scope>NUCLEOTIDE SEQUENCE [LARGE SCALE GENOMIC DNA]</scope>
    <source>
        <strain evidence="3 4">93TX-2</strain>
    </source>
</reference>
<sequence>MNTYHIYLFLSLALYPGAFSLLTGFDPKNLPYKSDGAAGQTGYNRCGTKATKDSQCQNLFINSAEDFCVFAPPTVLSIGEAERIAVSYCSKNGHGTRLIPPGTFRTMHYVRTQHYIQITALGDFTKINVPAGDEGGELGALSSPAIDDPFSWSNSSSINSADGHGNPIGGLVFGERGQFNQWTEFLAHDELSIRACFNTDQAYRYCQHISVPLVLDDLEGSRWNMPGNYDGAGFDQCEGDDVPHPMGEYRRPDGSIYTWQRGHGPQPPAGQPGKIKSCKSVRAPGLNYPRSAKRNSIS</sequence>